<dbReference type="Gene3D" id="3.40.50.880">
    <property type="match status" value="1"/>
</dbReference>
<dbReference type="RefSeq" id="WP_007473755.1">
    <property type="nucleotide sequence ID" value="NZ_KQ130619.1"/>
</dbReference>
<dbReference type="OrthoDB" id="6003696at2"/>
<feature type="domain" description="DJ-1/PfpI" evidence="1">
    <location>
        <begin position="3"/>
        <end position="170"/>
    </location>
</feature>
<protein>
    <submittedName>
        <fullName evidence="2">AraC-type DNA-binding HTH domain protein</fullName>
    </submittedName>
</protein>
<accession>A0A0J8G759</accession>
<comment type="caution">
    <text evidence="2">The sequence shown here is derived from an EMBL/GenBank/DDBJ whole genome shotgun (WGS) entry which is preliminary data.</text>
</comment>
<dbReference type="Proteomes" id="UP000052258">
    <property type="component" value="Unassembled WGS sequence"/>
</dbReference>
<dbReference type="PATRIC" id="fig|1430899.3.peg.2321"/>
<dbReference type="AlphaFoldDB" id="A0A0J8G759"/>
<dbReference type="InterPro" id="IPR029062">
    <property type="entry name" value="Class_I_gatase-like"/>
</dbReference>
<keyword evidence="3" id="KW-1185">Reference proteome</keyword>
<dbReference type="GO" id="GO:0003677">
    <property type="term" value="F:DNA binding"/>
    <property type="evidence" value="ECO:0007669"/>
    <property type="project" value="UniProtKB-KW"/>
</dbReference>
<dbReference type="PANTHER" id="PTHR48094:SF19">
    <property type="entry name" value="DJ-1_PFPI DOMAIN-CONTAINING PROTEIN"/>
    <property type="match status" value="1"/>
</dbReference>
<name>A0A0J8G759_9LIST</name>
<evidence type="ECO:0000313" key="3">
    <source>
        <dbReference type="Proteomes" id="UP000052258"/>
    </source>
</evidence>
<evidence type="ECO:0000313" key="2">
    <source>
        <dbReference type="EMBL" id="KMT58447.1"/>
    </source>
</evidence>
<dbReference type="InterPro" id="IPR002818">
    <property type="entry name" value="DJ-1/PfpI"/>
</dbReference>
<gene>
    <name evidence="2" type="ORF">X560_2273</name>
</gene>
<dbReference type="EMBL" id="AZHO01000030">
    <property type="protein sequence ID" value="KMT58447.1"/>
    <property type="molecule type" value="Genomic_DNA"/>
</dbReference>
<keyword evidence="2" id="KW-0238">DNA-binding</keyword>
<dbReference type="PANTHER" id="PTHR48094">
    <property type="entry name" value="PROTEIN/NUCLEIC ACID DEGLYCASE DJ-1-RELATED"/>
    <property type="match status" value="1"/>
</dbReference>
<sequence>MEKVLFVLLEEFADWELASLAAALNEEPENGQAKRYLVETVSLKKEPIKSIGGITVLPDYALNEVPTDFSALILIGGNSWRKKESEDVMELVHYAISRNAVLGAICDAAYFIGSHGILNEVKHTANFLEELQEVPLYTGEKYFEAKQAVRDGSIVTANGSAIFEFGKEVMLAMDAFPKAEILEWYDFFKLGYYEAKKKHPS</sequence>
<reference evidence="2 3" key="1">
    <citation type="journal article" date="2015" name="Genome Biol. Evol.">
        <title>Comparative Genomics of Listeria Sensu Lato: Genus-Wide Differences in Evolutionary Dynamics and the Progressive Gain of Complex, Potentially Pathogenicity-Related Traits through Lateral Gene Transfer.</title>
        <authorList>
            <person name="Chiara M."/>
            <person name="Caruso M."/>
            <person name="D'Erchia A.M."/>
            <person name="Manzari C."/>
            <person name="Fraccalvieri R."/>
            <person name="Goffredo E."/>
            <person name="Latorre L."/>
            <person name="Miccolupo A."/>
            <person name="Padalino I."/>
            <person name="Santagada G."/>
            <person name="Chiocco D."/>
            <person name="Pesole G."/>
            <person name="Horner D.S."/>
            <person name="Parisi A."/>
        </authorList>
    </citation>
    <scope>NUCLEOTIDE SEQUENCE [LARGE SCALE GENOMIC DNA]</scope>
    <source>
        <strain evidence="2 3">1991</strain>
    </source>
</reference>
<dbReference type="GO" id="GO:0005737">
    <property type="term" value="C:cytoplasm"/>
    <property type="evidence" value="ECO:0007669"/>
    <property type="project" value="TreeGrafter"/>
</dbReference>
<organism evidence="2 3">
    <name type="scientific">Listeria fleischmannii 1991</name>
    <dbReference type="NCBI Taxonomy" id="1430899"/>
    <lineage>
        <taxon>Bacteria</taxon>
        <taxon>Bacillati</taxon>
        <taxon>Bacillota</taxon>
        <taxon>Bacilli</taxon>
        <taxon>Bacillales</taxon>
        <taxon>Listeriaceae</taxon>
        <taxon>Listeria</taxon>
    </lineage>
</organism>
<dbReference type="SUPFAM" id="SSF52317">
    <property type="entry name" value="Class I glutamine amidotransferase-like"/>
    <property type="match status" value="1"/>
</dbReference>
<dbReference type="Pfam" id="PF01965">
    <property type="entry name" value="DJ-1_PfpI"/>
    <property type="match status" value="1"/>
</dbReference>
<dbReference type="InterPro" id="IPR050325">
    <property type="entry name" value="Prot/Nucl_acid_deglycase"/>
</dbReference>
<proteinExistence type="predicted"/>
<evidence type="ECO:0000259" key="1">
    <source>
        <dbReference type="Pfam" id="PF01965"/>
    </source>
</evidence>